<feature type="transmembrane region" description="Helical" evidence="8">
    <location>
        <begin position="256"/>
        <end position="276"/>
    </location>
</feature>
<dbReference type="RefSeq" id="WP_105339068.1">
    <property type="nucleotide sequence ID" value="NZ_PUHZ01000025.1"/>
</dbReference>
<evidence type="ECO:0000256" key="7">
    <source>
        <dbReference type="ARBA" id="ARBA00023136"/>
    </source>
</evidence>
<evidence type="ECO:0000256" key="4">
    <source>
        <dbReference type="ARBA" id="ARBA00022519"/>
    </source>
</evidence>
<dbReference type="Pfam" id="PF00482">
    <property type="entry name" value="T2SSF"/>
    <property type="match status" value="2"/>
</dbReference>
<dbReference type="GO" id="GO:0005886">
    <property type="term" value="C:plasma membrane"/>
    <property type="evidence" value="ECO:0007669"/>
    <property type="project" value="UniProtKB-SubCell"/>
</dbReference>
<dbReference type="AlphaFoldDB" id="A0A2S8GE22"/>
<evidence type="ECO:0000313" key="10">
    <source>
        <dbReference type="EMBL" id="PQO42491.1"/>
    </source>
</evidence>
<keyword evidence="5 8" id="KW-0812">Transmembrane</keyword>
<feature type="transmembrane region" description="Helical" evidence="8">
    <location>
        <begin position="166"/>
        <end position="190"/>
    </location>
</feature>
<dbReference type="PRINTS" id="PR00812">
    <property type="entry name" value="BCTERIALGSPF"/>
</dbReference>
<dbReference type="EMBL" id="PUHZ01000025">
    <property type="protein sequence ID" value="PQO42491.1"/>
    <property type="molecule type" value="Genomic_DNA"/>
</dbReference>
<gene>
    <name evidence="10" type="ORF">C5Y93_29640</name>
</gene>
<evidence type="ECO:0000256" key="8">
    <source>
        <dbReference type="SAM" id="Phobius"/>
    </source>
</evidence>
<comment type="caution">
    <text evidence="10">The sequence shown here is derived from an EMBL/GenBank/DDBJ whole genome shotgun (WGS) entry which is preliminary data.</text>
</comment>
<keyword evidence="4" id="KW-0997">Cell inner membrane</keyword>
<reference evidence="10 11" key="1">
    <citation type="submission" date="2018-02" db="EMBL/GenBank/DDBJ databases">
        <title>Comparative genomes isolates from brazilian mangrove.</title>
        <authorList>
            <person name="Araujo J.E."/>
            <person name="Taketani R.G."/>
            <person name="Silva M.C.P."/>
            <person name="Loureco M.V."/>
            <person name="Andreote F.D."/>
        </authorList>
    </citation>
    <scope>NUCLEOTIDE SEQUENCE [LARGE SCALE GENOMIC DNA]</scope>
    <source>
        <strain evidence="10 11">Nap-Phe MGV</strain>
    </source>
</reference>
<protein>
    <submittedName>
        <fullName evidence="10">Pilus assembly protein PilC</fullName>
    </submittedName>
</protein>
<accession>A0A2S8GE22</accession>
<dbReference type="Gene3D" id="1.20.81.30">
    <property type="entry name" value="Type II secretion system (T2SS), domain F"/>
    <property type="match status" value="2"/>
</dbReference>
<feature type="domain" description="Type II secretion system protein GspF" evidence="9">
    <location>
        <begin position="66"/>
        <end position="189"/>
    </location>
</feature>
<comment type="subcellular location">
    <subcellularLocation>
        <location evidence="1">Cell inner membrane</location>
        <topology evidence="1">Multi-pass membrane protein</topology>
    </subcellularLocation>
</comment>
<dbReference type="PANTHER" id="PTHR30012">
    <property type="entry name" value="GENERAL SECRETION PATHWAY PROTEIN"/>
    <property type="match status" value="1"/>
</dbReference>
<sequence length="401" mass="43963">MPDFAYVARNLQGQKVSGKLTAQSEGDVLNSLMAKSLFPIEVKAEKKGNRFQIGGKKVSPQQAATFYAQMASLVRSGVPLMRSLNVLYEQASNQALKTVLEDVRSRVEEGEALDVAMSRHPRAFNDMAVNMVKAGAEGGFLEDALERVSSFTEEQEDLKGRTISALAYPIFLAIVGTIILTVLLVFFVPSFEELFARLRDRGQLPAITDWLLWVSGTLNSYGLLILVGFVIFGFYLRAQLKTEAGKRRMDYFKIKFPLLGGIILDLAVARFCRVLGTMLKNGVPILRALEISREAAGNRILATAIEDASENISSGESLAAPLSSSGYFPKTVVEMISVAEESNSLDRVLVEIADGLERRTSRRLDLAVRMLEPMMLLAMAGVVLVVVIALLLPVFRMGGSF</sequence>
<evidence type="ECO:0000256" key="2">
    <source>
        <dbReference type="ARBA" id="ARBA00005745"/>
    </source>
</evidence>
<evidence type="ECO:0000256" key="5">
    <source>
        <dbReference type="ARBA" id="ARBA00022692"/>
    </source>
</evidence>
<keyword evidence="7 8" id="KW-0472">Membrane</keyword>
<evidence type="ECO:0000313" key="11">
    <source>
        <dbReference type="Proteomes" id="UP000237819"/>
    </source>
</evidence>
<keyword evidence="3" id="KW-1003">Cell membrane</keyword>
<feature type="transmembrane region" description="Helical" evidence="8">
    <location>
        <begin position="210"/>
        <end position="236"/>
    </location>
</feature>
<feature type="domain" description="Type II secretion system protein GspF" evidence="9">
    <location>
        <begin position="271"/>
        <end position="393"/>
    </location>
</feature>
<keyword evidence="6 8" id="KW-1133">Transmembrane helix</keyword>
<dbReference type="PANTHER" id="PTHR30012:SF0">
    <property type="entry name" value="TYPE II SECRETION SYSTEM PROTEIN F-RELATED"/>
    <property type="match status" value="1"/>
</dbReference>
<proteinExistence type="inferred from homology"/>
<evidence type="ECO:0000256" key="6">
    <source>
        <dbReference type="ARBA" id="ARBA00022989"/>
    </source>
</evidence>
<dbReference type="InterPro" id="IPR018076">
    <property type="entry name" value="T2SS_GspF_dom"/>
</dbReference>
<dbReference type="Proteomes" id="UP000237819">
    <property type="component" value="Unassembled WGS sequence"/>
</dbReference>
<evidence type="ECO:0000256" key="3">
    <source>
        <dbReference type="ARBA" id="ARBA00022475"/>
    </source>
</evidence>
<evidence type="ECO:0000259" key="9">
    <source>
        <dbReference type="Pfam" id="PF00482"/>
    </source>
</evidence>
<evidence type="ECO:0000256" key="1">
    <source>
        <dbReference type="ARBA" id="ARBA00004429"/>
    </source>
</evidence>
<comment type="similarity">
    <text evidence="2">Belongs to the GSP F family.</text>
</comment>
<name>A0A2S8GE22_9BACT</name>
<dbReference type="OrthoDB" id="9805682at2"/>
<dbReference type="FunFam" id="1.20.81.30:FF:000001">
    <property type="entry name" value="Type II secretion system protein F"/>
    <property type="match status" value="1"/>
</dbReference>
<dbReference type="InterPro" id="IPR042094">
    <property type="entry name" value="T2SS_GspF_sf"/>
</dbReference>
<feature type="transmembrane region" description="Helical" evidence="8">
    <location>
        <begin position="374"/>
        <end position="395"/>
    </location>
</feature>
<dbReference type="InterPro" id="IPR003004">
    <property type="entry name" value="GspF/PilC"/>
</dbReference>
<organism evidence="10 11">
    <name type="scientific">Blastopirellula marina</name>
    <dbReference type="NCBI Taxonomy" id="124"/>
    <lineage>
        <taxon>Bacteria</taxon>
        <taxon>Pseudomonadati</taxon>
        <taxon>Planctomycetota</taxon>
        <taxon>Planctomycetia</taxon>
        <taxon>Pirellulales</taxon>
        <taxon>Pirellulaceae</taxon>
        <taxon>Blastopirellula</taxon>
    </lineage>
</organism>